<name>A0A392NK15_9FABA</name>
<evidence type="ECO:0000313" key="2">
    <source>
        <dbReference type="EMBL" id="MCH99428.1"/>
    </source>
</evidence>
<sequence length="171" mass="19467">MAKTKRNAPRTLSTPAEVQVEIQDPPSIEPTEAQNPTSIHDSEVQNPPSIEPTEAEIQDPPAVETTQVDDENPQPTCRRKKSNKYWPVDVIDKDGVVQETSLAAKDLFAKLRGRKVILEWNQFIQPIREAAGLLEQYLGELAANFENFPIWYKSWPDVPIDYKTKIWSDIK</sequence>
<feature type="region of interest" description="Disordered" evidence="1">
    <location>
        <begin position="1"/>
        <end position="81"/>
    </location>
</feature>
<organism evidence="2 3">
    <name type="scientific">Trifolium medium</name>
    <dbReference type="NCBI Taxonomy" id="97028"/>
    <lineage>
        <taxon>Eukaryota</taxon>
        <taxon>Viridiplantae</taxon>
        <taxon>Streptophyta</taxon>
        <taxon>Embryophyta</taxon>
        <taxon>Tracheophyta</taxon>
        <taxon>Spermatophyta</taxon>
        <taxon>Magnoliopsida</taxon>
        <taxon>eudicotyledons</taxon>
        <taxon>Gunneridae</taxon>
        <taxon>Pentapetalae</taxon>
        <taxon>rosids</taxon>
        <taxon>fabids</taxon>
        <taxon>Fabales</taxon>
        <taxon>Fabaceae</taxon>
        <taxon>Papilionoideae</taxon>
        <taxon>50 kb inversion clade</taxon>
        <taxon>NPAAA clade</taxon>
        <taxon>Hologalegina</taxon>
        <taxon>IRL clade</taxon>
        <taxon>Trifolieae</taxon>
        <taxon>Trifolium</taxon>
    </lineage>
</organism>
<feature type="non-terminal residue" evidence="2">
    <location>
        <position position="171"/>
    </location>
</feature>
<keyword evidence="3" id="KW-1185">Reference proteome</keyword>
<protein>
    <submittedName>
        <fullName evidence="2">Uncharacterized protein</fullName>
    </submittedName>
</protein>
<dbReference type="AlphaFoldDB" id="A0A392NK15"/>
<dbReference type="EMBL" id="LXQA010040257">
    <property type="protein sequence ID" value="MCH99428.1"/>
    <property type="molecule type" value="Genomic_DNA"/>
</dbReference>
<evidence type="ECO:0000313" key="3">
    <source>
        <dbReference type="Proteomes" id="UP000265520"/>
    </source>
</evidence>
<proteinExistence type="predicted"/>
<dbReference type="Proteomes" id="UP000265520">
    <property type="component" value="Unassembled WGS sequence"/>
</dbReference>
<accession>A0A392NK15</accession>
<comment type="caution">
    <text evidence="2">The sequence shown here is derived from an EMBL/GenBank/DDBJ whole genome shotgun (WGS) entry which is preliminary data.</text>
</comment>
<reference evidence="2 3" key="1">
    <citation type="journal article" date="2018" name="Front. Plant Sci.">
        <title>Red Clover (Trifolium pratense) and Zigzag Clover (T. medium) - A Picture of Genomic Similarities and Differences.</title>
        <authorList>
            <person name="Dluhosova J."/>
            <person name="Istvanek J."/>
            <person name="Nedelnik J."/>
            <person name="Repkova J."/>
        </authorList>
    </citation>
    <scope>NUCLEOTIDE SEQUENCE [LARGE SCALE GENOMIC DNA]</scope>
    <source>
        <strain evidence="3">cv. 10/8</strain>
        <tissue evidence="2">Leaf</tissue>
    </source>
</reference>
<evidence type="ECO:0000256" key="1">
    <source>
        <dbReference type="SAM" id="MobiDB-lite"/>
    </source>
</evidence>
<feature type="compositionally biased region" description="Polar residues" evidence="1">
    <location>
        <begin position="32"/>
        <end position="48"/>
    </location>
</feature>